<dbReference type="PANTHER" id="PTHR22899">
    <property type="entry name" value="CYCLIN-RELATED F-BOX FAMILY"/>
    <property type="match status" value="1"/>
</dbReference>
<dbReference type="Proteomes" id="UP000008068">
    <property type="component" value="Unassembled WGS sequence"/>
</dbReference>
<reference evidence="3" key="1">
    <citation type="submission" date="2011-07" db="EMBL/GenBank/DDBJ databases">
        <authorList>
            <consortium name="Caenorhabditis brenneri Sequencing and Analysis Consortium"/>
            <person name="Wilson R.K."/>
        </authorList>
    </citation>
    <scope>NUCLEOTIDE SEQUENCE [LARGE SCALE GENOMIC DNA]</scope>
    <source>
        <strain evidence="3">PB2801</strain>
    </source>
</reference>
<dbReference type="Pfam" id="PF07735">
    <property type="entry name" value="FBA_2"/>
    <property type="match status" value="1"/>
</dbReference>
<accession>G0MBP2</accession>
<sequence length="340" mass="40194">MIPLLRLPKRALDIVLRNLTTMNQYLLAIYDDCFKSEIKSLTIGIDFTFKIIVSDVFFMYIVGPDDAWSYLDIIIYNNESGSVARKEGEPKRSFTENDRISVMYRDYDWDYGWSYNPQGNARQWILLIMEVFNLKKIDNLHYGMDNWCFDSVKEMLKGIPLETLEISEEEPLRNYEQILKTVPPCSHFVQETNPGEKFRRVLIQNFESMRVSLLNFSELFIINSKFLSISERKFTIKNMNTFLKLWRKGSNPNAKHFSIRSIPIPANDDVMNILKGIPYETIPDAVERSFLKFIYSPPVKYEKIQGGYDIKRMTDGRKATVKLERRWESNLYFDFFVWDE</sequence>
<gene>
    <name evidence="2" type="ORF">CAEBREN_07813</name>
</gene>
<protein>
    <recommendedName>
        <fullName evidence="1">Sdz-33 F-box domain-containing protein</fullName>
    </recommendedName>
</protein>
<proteinExistence type="predicted"/>
<dbReference type="InParanoid" id="G0MBP2"/>
<evidence type="ECO:0000313" key="3">
    <source>
        <dbReference type="Proteomes" id="UP000008068"/>
    </source>
</evidence>
<dbReference type="InterPro" id="IPR012885">
    <property type="entry name" value="F-box_Sdz-33"/>
</dbReference>
<dbReference type="OrthoDB" id="5911444at2759"/>
<dbReference type="HOGENOM" id="CLU_028840_1_3_1"/>
<evidence type="ECO:0000313" key="2">
    <source>
        <dbReference type="EMBL" id="EGT45704.1"/>
    </source>
</evidence>
<dbReference type="EMBL" id="GL379789">
    <property type="protein sequence ID" value="EGT45704.1"/>
    <property type="molecule type" value="Genomic_DNA"/>
</dbReference>
<evidence type="ECO:0000259" key="1">
    <source>
        <dbReference type="Pfam" id="PF07735"/>
    </source>
</evidence>
<name>G0MBP2_CAEBE</name>
<feature type="domain" description="Sdz-33 F-box" evidence="1">
    <location>
        <begin position="197"/>
        <end position="259"/>
    </location>
</feature>
<dbReference type="InterPro" id="IPR053222">
    <property type="entry name" value="Zygotic_Embryogenesis-Asso"/>
</dbReference>
<keyword evidence="3" id="KW-1185">Reference proteome</keyword>
<dbReference type="AlphaFoldDB" id="G0MBP2"/>
<organism evidence="3">
    <name type="scientific">Caenorhabditis brenneri</name>
    <name type="common">Nematode worm</name>
    <dbReference type="NCBI Taxonomy" id="135651"/>
    <lineage>
        <taxon>Eukaryota</taxon>
        <taxon>Metazoa</taxon>
        <taxon>Ecdysozoa</taxon>
        <taxon>Nematoda</taxon>
        <taxon>Chromadorea</taxon>
        <taxon>Rhabditida</taxon>
        <taxon>Rhabditina</taxon>
        <taxon>Rhabditomorpha</taxon>
        <taxon>Rhabditoidea</taxon>
        <taxon>Rhabditidae</taxon>
        <taxon>Peloderinae</taxon>
        <taxon>Caenorhabditis</taxon>
    </lineage>
</organism>
<dbReference type="PANTHER" id="PTHR22899:SF0">
    <property type="entry name" value="F-BOX ASSOCIATED DOMAIN-CONTAINING PROTEIN-RELATED"/>
    <property type="match status" value="1"/>
</dbReference>